<feature type="binding site" description="axial binding residue" evidence="9">
    <location>
        <position position="557"/>
    </location>
    <ligand>
        <name>heme</name>
        <dbReference type="ChEBI" id="CHEBI:30413"/>
    </ligand>
    <ligandPart>
        <name>Fe</name>
        <dbReference type="ChEBI" id="CHEBI:18248"/>
    </ligandPart>
</feature>
<accession>A0A9Q5I471</accession>
<dbReference type="InterPro" id="IPR036396">
    <property type="entry name" value="Cyt_P450_sf"/>
</dbReference>
<dbReference type="PROSITE" id="PS00086">
    <property type="entry name" value="CYTOCHROME_P450"/>
    <property type="match status" value="1"/>
</dbReference>
<keyword evidence="5 9" id="KW-0479">Metal-binding</keyword>
<dbReference type="OrthoDB" id="1470350at2759"/>
<gene>
    <name evidence="12" type="ORF">A7U60_g1402</name>
</gene>
<dbReference type="InterPro" id="IPR002401">
    <property type="entry name" value="Cyt_P450_E_grp-I"/>
</dbReference>
<evidence type="ECO:0000313" key="13">
    <source>
        <dbReference type="Proteomes" id="UP000757232"/>
    </source>
</evidence>
<evidence type="ECO:0000256" key="5">
    <source>
        <dbReference type="ARBA" id="ARBA00022723"/>
    </source>
</evidence>
<dbReference type="AlphaFoldDB" id="A0A9Q5I471"/>
<keyword evidence="13" id="KW-1185">Reference proteome</keyword>
<dbReference type="PANTHER" id="PTHR24305:SF166">
    <property type="entry name" value="CYTOCHROME P450 12A4, MITOCHONDRIAL-RELATED"/>
    <property type="match status" value="1"/>
</dbReference>
<dbReference type="InterPro" id="IPR017972">
    <property type="entry name" value="Cyt_P450_CS"/>
</dbReference>
<keyword evidence="8 10" id="KW-0503">Monooxygenase</keyword>
<keyword evidence="4 9" id="KW-0349">Heme</keyword>
<evidence type="ECO:0000256" key="6">
    <source>
        <dbReference type="ARBA" id="ARBA00023002"/>
    </source>
</evidence>
<comment type="similarity">
    <text evidence="3 10">Belongs to the cytochrome P450 family.</text>
</comment>
<evidence type="ECO:0000256" key="3">
    <source>
        <dbReference type="ARBA" id="ARBA00010617"/>
    </source>
</evidence>
<dbReference type="Pfam" id="PF00067">
    <property type="entry name" value="p450"/>
    <property type="match status" value="1"/>
</dbReference>
<evidence type="ECO:0000256" key="1">
    <source>
        <dbReference type="ARBA" id="ARBA00001971"/>
    </source>
</evidence>
<keyword evidence="11" id="KW-1133">Transmembrane helix</keyword>
<evidence type="ECO:0000256" key="4">
    <source>
        <dbReference type="ARBA" id="ARBA00022617"/>
    </source>
</evidence>
<dbReference type="InterPro" id="IPR001128">
    <property type="entry name" value="Cyt_P450"/>
</dbReference>
<keyword evidence="11" id="KW-0812">Transmembrane</keyword>
<evidence type="ECO:0000256" key="9">
    <source>
        <dbReference type="PIRSR" id="PIRSR602401-1"/>
    </source>
</evidence>
<dbReference type="GO" id="GO:0004497">
    <property type="term" value="F:monooxygenase activity"/>
    <property type="evidence" value="ECO:0007669"/>
    <property type="project" value="UniProtKB-KW"/>
</dbReference>
<dbReference type="GO" id="GO:0005506">
    <property type="term" value="F:iron ion binding"/>
    <property type="evidence" value="ECO:0007669"/>
    <property type="project" value="InterPro"/>
</dbReference>
<organism evidence="12 13">
    <name type="scientific">Sanghuangporus baumii</name>
    <name type="common">Phellinus baumii</name>
    <dbReference type="NCBI Taxonomy" id="108892"/>
    <lineage>
        <taxon>Eukaryota</taxon>
        <taxon>Fungi</taxon>
        <taxon>Dikarya</taxon>
        <taxon>Basidiomycota</taxon>
        <taxon>Agaricomycotina</taxon>
        <taxon>Agaricomycetes</taxon>
        <taxon>Hymenochaetales</taxon>
        <taxon>Hymenochaetaceae</taxon>
        <taxon>Sanghuangporus</taxon>
    </lineage>
</organism>
<evidence type="ECO:0000256" key="11">
    <source>
        <dbReference type="SAM" id="Phobius"/>
    </source>
</evidence>
<dbReference type="InterPro" id="IPR050121">
    <property type="entry name" value="Cytochrome_P450_monoxygenase"/>
</dbReference>
<keyword evidence="7 9" id="KW-0408">Iron</keyword>
<dbReference type="PANTHER" id="PTHR24305">
    <property type="entry name" value="CYTOCHROME P450"/>
    <property type="match status" value="1"/>
</dbReference>
<keyword evidence="6 10" id="KW-0560">Oxidoreductase</keyword>
<comment type="cofactor">
    <cofactor evidence="1 9">
        <name>heme</name>
        <dbReference type="ChEBI" id="CHEBI:30413"/>
    </cofactor>
</comment>
<dbReference type="PRINTS" id="PR00463">
    <property type="entry name" value="EP450I"/>
</dbReference>
<protein>
    <submittedName>
        <fullName evidence="12">Cytochrome P450</fullName>
    </submittedName>
</protein>
<dbReference type="GO" id="GO:0016705">
    <property type="term" value="F:oxidoreductase activity, acting on paired donors, with incorporation or reduction of molecular oxygen"/>
    <property type="evidence" value="ECO:0007669"/>
    <property type="project" value="InterPro"/>
</dbReference>
<reference evidence="12" key="1">
    <citation type="submission" date="2016-06" db="EMBL/GenBank/DDBJ databases">
        <title>Draft Genome sequence of the fungus Inonotus baumii.</title>
        <authorList>
            <person name="Zhu H."/>
            <person name="Lin W."/>
        </authorList>
    </citation>
    <scope>NUCLEOTIDE SEQUENCE</scope>
    <source>
        <strain evidence="12">821</strain>
    </source>
</reference>
<comment type="caution">
    <text evidence="12">The sequence shown here is derived from an EMBL/GenBank/DDBJ whole genome shotgun (WGS) entry which is preliminary data.</text>
</comment>
<comment type="pathway">
    <text evidence="2">Secondary metabolite biosynthesis.</text>
</comment>
<dbReference type="EMBL" id="LNZH02000092">
    <property type="protein sequence ID" value="OCB91363.1"/>
    <property type="molecule type" value="Genomic_DNA"/>
</dbReference>
<dbReference type="SUPFAM" id="SSF48264">
    <property type="entry name" value="Cytochrome P450"/>
    <property type="match status" value="1"/>
</dbReference>
<evidence type="ECO:0000256" key="10">
    <source>
        <dbReference type="RuleBase" id="RU000461"/>
    </source>
</evidence>
<dbReference type="Proteomes" id="UP000757232">
    <property type="component" value="Unassembled WGS sequence"/>
</dbReference>
<evidence type="ECO:0000256" key="8">
    <source>
        <dbReference type="ARBA" id="ARBA00023033"/>
    </source>
</evidence>
<evidence type="ECO:0000256" key="7">
    <source>
        <dbReference type="ARBA" id="ARBA00023004"/>
    </source>
</evidence>
<name>A0A9Q5I471_SANBA</name>
<evidence type="ECO:0000256" key="2">
    <source>
        <dbReference type="ARBA" id="ARBA00005179"/>
    </source>
</evidence>
<proteinExistence type="inferred from homology"/>
<dbReference type="Gene3D" id="1.10.630.10">
    <property type="entry name" value="Cytochrome P450"/>
    <property type="match status" value="1"/>
</dbReference>
<evidence type="ECO:0000313" key="12">
    <source>
        <dbReference type="EMBL" id="OCB91363.1"/>
    </source>
</evidence>
<sequence length="617" mass="69659">MTLSGNINVFTLVDLTKPILDFRSHRYTPVFAVTATGVIAWVWFRLLQRVRVKSLVRGLPGPDNPSWLTGNFPEIYDVLNVRWHHEAVRRYGKLFQINGMFGDEQLYITDPRAMHQVLVKEHSIFEEPQSLLVMNRALMGDGLLATLGEHHKKQRKVLNPVFSVKHMRGLLPIFWPITQKLIGVFEAKIARSETNGITEINVYEWAGRTSLEFIAQGGVGTSLDQLVDGVDSEYSKLVKEMVPTISRLHVPMQLLPIVYPFFHLLPIKLRSLMLRYSPLPASSWKVRKLVQITDRLEDTSRTVLKNRRTAVLAELTGRPTEKTDDVTVHHEPSRDVLSVLLRAQYLASEADHLPESEIISQITTLLFAAQDTTSSALSRTLQVLAMHPEAQVHLRQEVRHAKEAADSDESAFGDYDSLMRLPFLDAVVRETLRLYPPVSWGWRVARAVTTLPLYRPIELTKGPRKGELITSIPVAKNQQVVTGIAAAQRDENVWGEDADVWRPERWLDGRVYEDNPAEDGDEFKTDLRPVSALVDKDARYPGVYSGMMTFSGGARSCIGFKFALLALKLQLAALVDRFQFALPDEEIVWNMNHIAAPTVRGRESEGAQMPLRVSIAA</sequence>
<keyword evidence="11" id="KW-0472">Membrane</keyword>
<dbReference type="GO" id="GO:0020037">
    <property type="term" value="F:heme binding"/>
    <property type="evidence" value="ECO:0007669"/>
    <property type="project" value="InterPro"/>
</dbReference>
<feature type="transmembrane region" description="Helical" evidence="11">
    <location>
        <begin position="27"/>
        <end position="47"/>
    </location>
</feature>